<dbReference type="SUPFAM" id="SSF53474">
    <property type="entry name" value="alpha/beta-Hydrolases"/>
    <property type="match status" value="1"/>
</dbReference>
<reference evidence="6 7" key="1">
    <citation type="submission" date="2020-01" db="EMBL/GenBank/DDBJ databases">
        <authorList>
            <consortium name="DOE Joint Genome Institute"/>
            <person name="Haridas S."/>
            <person name="Albert R."/>
            <person name="Binder M."/>
            <person name="Bloem J."/>
            <person name="Labutti K."/>
            <person name="Salamov A."/>
            <person name="Andreopoulos B."/>
            <person name="Baker S.E."/>
            <person name="Barry K."/>
            <person name="Bills G."/>
            <person name="Bluhm B.H."/>
            <person name="Cannon C."/>
            <person name="Castanera R."/>
            <person name="Culley D.E."/>
            <person name="Daum C."/>
            <person name="Ezra D."/>
            <person name="Gonzalez J.B."/>
            <person name="Henrissat B."/>
            <person name="Kuo A."/>
            <person name="Liang C."/>
            <person name="Lipzen A."/>
            <person name="Lutzoni F."/>
            <person name="Magnuson J."/>
            <person name="Mondo S."/>
            <person name="Nolan M."/>
            <person name="Ohm R."/>
            <person name="Pangilinan J."/>
            <person name="Park H.-J.H."/>
            <person name="Ramirez L."/>
            <person name="Alfaro M."/>
            <person name="Sun H."/>
            <person name="Tritt A."/>
            <person name="Yoshinaga Y."/>
            <person name="Zwiers L.-H.L."/>
            <person name="Turgeon B.G."/>
            <person name="Goodwin S.B."/>
            <person name="Spatafora J.W."/>
            <person name="Crous P.W."/>
            <person name="Grigoriev I.V."/>
        </authorList>
    </citation>
    <scope>NUCLEOTIDE SEQUENCE [LARGE SCALE GENOMIC DNA]</scope>
    <source>
        <strain evidence="6 7">CBS 611.86</strain>
    </source>
</reference>
<dbReference type="PIRSF" id="PIRSF001112">
    <property type="entry name" value="Epoxide_hydrolase"/>
    <property type="match status" value="1"/>
</dbReference>
<dbReference type="InterPro" id="IPR010497">
    <property type="entry name" value="Epoxide_hydro_N"/>
</dbReference>
<dbReference type="AlphaFoldDB" id="A0A7C8MKE0"/>
<proteinExistence type="inferred from homology"/>
<keyword evidence="7" id="KW-1185">Reference proteome</keyword>
<evidence type="ECO:0000256" key="2">
    <source>
        <dbReference type="ARBA" id="ARBA00022797"/>
    </source>
</evidence>
<sequence length="412" mass="45956">MSTPTPFTIAIPDSELQSLKQKLDSTRYPQEIEDTGSAYGAPVPDVKRIATYWKDTYDWRKAEAKLNKLPNYMTKIGADGFDPIDIHFIHQKSKNENAIPLIFVHGWPGSFLEVTKILPILADSEKNGGPAFHVVAPSLPNFGFSGFVNKKGFGQKQYTETCHKLMLSLGYDKYVTQGGDWGALITRTMGKLYPTHIPASHINMIATLPPPWWNIFAWAKFLIAIALNLLPASEKAGLERTQWTQRETSGYRQLQMTKPQTVGFSLADSPVGLLAWVYEKLVSWTDDYAWTDDEVCTWMSIYWFSTAGPAASVNIYYESERGEFVAFDMNNRAANRHSPHLKLGFSIFPKELVLLPRAWGRSLGNVVFEREHERGGHFAAYENPEALAGDLMVMFGKGGAAGGAVEGKSGYA</sequence>
<dbReference type="PRINTS" id="PR00412">
    <property type="entry name" value="EPOXHYDRLASE"/>
</dbReference>
<feature type="active site" description="Proton acceptor" evidence="4">
    <location>
        <position position="377"/>
    </location>
</feature>
<organism evidence="6 7">
    <name type="scientific">Massariosphaeria phaeospora</name>
    <dbReference type="NCBI Taxonomy" id="100035"/>
    <lineage>
        <taxon>Eukaryota</taxon>
        <taxon>Fungi</taxon>
        <taxon>Dikarya</taxon>
        <taxon>Ascomycota</taxon>
        <taxon>Pezizomycotina</taxon>
        <taxon>Dothideomycetes</taxon>
        <taxon>Pleosporomycetidae</taxon>
        <taxon>Pleosporales</taxon>
        <taxon>Pleosporales incertae sedis</taxon>
        <taxon>Massariosphaeria</taxon>
    </lineage>
</organism>
<comment type="caution">
    <text evidence="6">The sequence shown here is derived from an EMBL/GenBank/DDBJ whole genome shotgun (WGS) entry which is preliminary data.</text>
</comment>
<dbReference type="Gene3D" id="3.40.50.1820">
    <property type="entry name" value="alpha/beta hydrolase"/>
    <property type="match status" value="1"/>
</dbReference>
<accession>A0A7C8MKE0</accession>
<dbReference type="GO" id="GO:0004301">
    <property type="term" value="F:epoxide hydrolase activity"/>
    <property type="evidence" value="ECO:0007669"/>
    <property type="project" value="TreeGrafter"/>
</dbReference>
<feature type="active site" description="Proton donor" evidence="4">
    <location>
        <position position="316"/>
    </location>
</feature>
<gene>
    <name evidence="6" type="ORF">BDV95DRAFT_628669</name>
</gene>
<dbReference type="GO" id="GO:0097176">
    <property type="term" value="P:epoxide metabolic process"/>
    <property type="evidence" value="ECO:0007669"/>
    <property type="project" value="TreeGrafter"/>
</dbReference>
<feature type="domain" description="Epoxide hydrolase N-terminal" evidence="5">
    <location>
        <begin position="5"/>
        <end position="114"/>
    </location>
</feature>
<comment type="similarity">
    <text evidence="1">Belongs to the peptidase S33 family.</text>
</comment>
<keyword evidence="2" id="KW-0058">Aromatic hydrocarbons catabolism</keyword>
<dbReference type="EMBL" id="JAADJZ010000011">
    <property type="protein sequence ID" value="KAF2871464.1"/>
    <property type="molecule type" value="Genomic_DNA"/>
</dbReference>
<dbReference type="PANTHER" id="PTHR21661">
    <property type="entry name" value="EPOXIDE HYDROLASE 1-RELATED"/>
    <property type="match status" value="1"/>
</dbReference>
<dbReference type="InterPro" id="IPR029058">
    <property type="entry name" value="AB_hydrolase_fold"/>
</dbReference>
<evidence type="ECO:0000313" key="7">
    <source>
        <dbReference type="Proteomes" id="UP000481861"/>
    </source>
</evidence>
<evidence type="ECO:0000313" key="6">
    <source>
        <dbReference type="EMBL" id="KAF2871464.1"/>
    </source>
</evidence>
<dbReference type="InterPro" id="IPR016292">
    <property type="entry name" value="Epoxide_hydrolase"/>
</dbReference>
<evidence type="ECO:0000259" key="5">
    <source>
        <dbReference type="Pfam" id="PF06441"/>
    </source>
</evidence>
<protein>
    <submittedName>
        <fullName evidence="6">Alpha/Beta hydrolase protein</fullName>
    </submittedName>
</protein>
<keyword evidence="3 6" id="KW-0378">Hydrolase</keyword>
<name>A0A7C8MKE0_9PLEO</name>
<dbReference type="Pfam" id="PF06441">
    <property type="entry name" value="EHN"/>
    <property type="match status" value="1"/>
</dbReference>
<dbReference type="Proteomes" id="UP000481861">
    <property type="component" value="Unassembled WGS sequence"/>
</dbReference>
<dbReference type="PANTHER" id="PTHR21661:SF35">
    <property type="entry name" value="EPOXIDE HYDROLASE"/>
    <property type="match status" value="1"/>
</dbReference>
<evidence type="ECO:0000256" key="3">
    <source>
        <dbReference type="ARBA" id="ARBA00022801"/>
    </source>
</evidence>
<dbReference type="OrthoDB" id="7130006at2759"/>
<dbReference type="InterPro" id="IPR000639">
    <property type="entry name" value="Epox_hydrolase-like"/>
</dbReference>
<feature type="active site" description="Nucleophile" evidence="4">
    <location>
        <position position="180"/>
    </location>
</feature>
<evidence type="ECO:0000256" key="1">
    <source>
        <dbReference type="ARBA" id="ARBA00010088"/>
    </source>
</evidence>
<evidence type="ECO:0000256" key="4">
    <source>
        <dbReference type="PIRSR" id="PIRSR001112-1"/>
    </source>
</evidence>